<dbReference type="AlphaFoldDB" id="A0A9D9DMY1"/>
<evidence type="ECO:0000313" key="5">
    <source>
        <dbReference type="EMBL" id="MBO8430032.1"/>
    </source>
</evidence>
<evidence type="ECO:0000313" key="6">
    <source>
        <dbReference type="Proteomes" id="UP000823632"/>
    </source>
</evidence>
<keyword evidence="3" id="KW-0443">Lipid metabolism</keyword>
<comment type="subcellular location">
    <subcellularLocation>
        <location evidence="3">Cytoplasm</location>
    </subcellularLocation>
</comment>
<keyword evidence="3" id="KW-0275">Fatty acid biosynthesis</keyword>
<comment type="pathway">
    <text evidence="3">Lipid metabolism; fatty acid biosynthesis.</text>
</comment>
<accession>A0A9D9DMY1</accession>
<proteinExistence type="inferred from homology"/>
<keyword evidence="3" id="KW-0444">Lipid biosynthesis</keyword>
<evidence type="ECO:0000256" key="1">
    <source>
        <dbReference type="ARBA" id="ARBA00022450"/>
    </source>
</evidence>
<organism evidence="5 6">
    <name type="scientific">Candidatus Scatousia excrementipullorum</name>
    <dbReference type="NCBI Taxonomy" id="2840936"/>
    <lineage>
        <taxon>Bacteria</taxon>
        <taxon>Candidatus Scatousia</taxon>
    </lineage>
</organism>
<dbReference type="SUPFAM" id="SSF47336">
    <property type="entry name" value="ACP-like"/>
    <property type="match status" value="1"/>
</dbReference>
<comment type="similarity">
    <text evidence="3">Belongs to the acyl carrier protein (ACP) family.</text>
</comment>
<comment type="caution">
    <text evidence="5">The sequence shown here is derived from an EMBL/GenBank/DDBJ whole genome shotgun (WGS) entry which is preliminary data.</text>
</comment>
<protein>
    <recommendedName>
        <fullName evidence="3">Acyl carrier protein</fullName>
        <shortName evidence="3">ACP</shortName>
    </recommendedName>
</protein>
<dbReference type="GO" id="GO:0005737">
    <property type="term" value="C:cytoplasm"/>
    <property type="evidence" value="ECO:0007669"/>
    <property type="project" value="UniProtKB-SubCell"/>
</dbReference>
<evidence type="ECO:0000259" key="4">
    <source>
        <dbReference type="PROSITE" id="PS50075"/>
    </source>
</evidence>
<reference evidence="5" key="1">
    <citation type="submission" date="2020-10" db="EMBL/GenBank/DDBJ databases">
        <authorList>
            <person name="Gilroy R."/>
        </authorList>
    </citation>
    <scope>NUCLEOTIDE SEQUENCE</scope>
    <source>
        <strain evidence="5">10192</strain>
    </source>
</reference>
<gene>
    <name evidence="3" type="primary">acpP</name>
    <name evidence="5" type="ORF">IAC76_01460</name>
</gene>
<dbReference type="Proteomes" id="UP000823632">
    <property type="component" value="Unassembled WGS sequence"/>
</dbReference>
<feature type="modified residue" description="O-(pantetheine 4'-phosphoryl)serine" evidence="3">
    <location>
        <position position="43"/>
    </location>
</feature>
<comment type="function">
    <text evidence="3">Carrier of the growing fatty acid chain in fatty acid biosynthesis.</text>
</comment>
<dbReference type="InterPro" id="IPR003231">
    <property type="entry name" value="ACP"/>
</dbReference>
<keyword evidence="2 3" id="KW-0597">Phosphoprotein</keyword>
<dbReference type="InterPro" id="IPR036736">
    <property type="entry name" value="ACP-like_sf"/>
</dbReference>
<reference evidence="5" key="2">
    <citation type="journal article" date="2021" name="PeerJ">
        <title>Extensive microbial diversity within the chicken gut microbiome revealed by metagenomics and culture.</title>
        <authorList>
            <person name="Gilroy R."/>
            <person name="Ravi A."/>
            <person name="Getino M."/>
            <person name="Pursley I."/>
            <person name="Horton D.L."/>
            <person name="Alikhan N.F."/>
            <person name="Baker D."/>
            <person name="Gharbi K."/>
            <person name="Hall N."/>
            <person name="Watson M."/>
            <person name="Adriaenssens E.M."/>
            <person name="Foster-Nyarko E."/>
            <person name="Jarju S."/>
            <person name="Secka A."/>
            <person name="Antonio M."/>
            <person name="Oren A."/>
            <person name="Chaudhuri R.R."/>
            <person name="La Ragione R."/>
            <person name="Hildebrand F."/>
            <person name="Pallen M.J."/>
        </authorList>
    </citation>
    <scope>NUCLEOTIDE SEQUENCE</scope>
    <source>
        <strain evidence="5">10192</strain>
    </source>
</reference>
<dbReference type="NCBIfam" id="NF003757">
    <property type="entry name" value="PRK05350.1"/>
    <property type="match status" value="1"/>
</dbReference>
<evidence type="ECO:0000256" key="2">
    <source>
        <dbReference type="ARBA" id="ARBA00022553"/>
    </source>
</evidence>
<dbReference type="HAMAP" id="MF_01217">
    <property type="entry name" value="Acyl_carrier"/>
    <property type="match status" value="1"/>
</dbReference>
<evidence type="ECO:0000256" key="3">
    <source>
        <dbReference type="HAMAP-Rule" id="MF_01217"/>
    </source>
</evidence>
<keyword evidence="1 3" id="KW-0596">Phosphopantetheine</keyword>
<dbReference type="PROSITE" id="PS50075">
    <property type="entry name" value="CARRIER"/>
    <property type="match status" value="1"/>
</dbReference>
<dbReference type="InterPro" id="IPR009081">
    <property type="entry name" value="PP-bd_ACP"/>
</dbReference>
<dbReference type="GO" id="GO:0000036">
    <property type="term" value="F:acyl carrier activity"/>
    <property type="evidence" value="ECO:0007669"/>
    <property type="project" value="UniProtKB-UniRule"/>
</dbReference>
<dbReference type="Pfam" id="PF00550">
    <property type="entry name" value="PP-binding"/>
    <property type="match status" value="1"/>
</dbReference>
<keyword evidence="3" id="KW-0963">Cytoplasm</keyword>
<comment type="PTM">
    <text evidence="3">4'-phosphopantetheine is transferred from CoA to a specific serine of apo-ACP by AcpS. This modification is essential for activity because fatty acids are bound in thioester linkage to the sulfhydryl of the prosthetic group.</text>
</comment>
<sequence>MTKQFTREEIFNKLKEILVGDFEINEDLITPEANLFDDLELDSIDAVDLAVKVQAFTGEKIPPENFKKIRTISDIVDTIEDLIK</sequence>
<dbReference type="Gene3D" id="1.10.1200.10">
    <property type="entry name" value="ACP-like"/>
    <property type="match status" value="1"/>
</dbReference>
<dbReference type="EMBL" id="JADIND010000032">
    <property type="protein sequence ID" value="MBO8430032.1"/>
    <property type="molecule type" value="Genomic_DNA"/>
</dbReference>
<name>A0A9D9DMY1_9BACT</name>
<keyword evidence="3" id="KW-0276">Fatty acid metabolism</keyword>
<feature type="domain" description="Carrier" evidence="4">
    <location>
        <begin position="8"/>
        <end position="83"/>
    </location>
</feature>